<keyword evidence="2" id="KW-1185">Reference proteome</keyword>
<organism evidence="1 2">
    <name type="scientific">Cellulomonas chitinilytica</name>
    <dbReference type="NCBI Taxonomy" id="398759"/>
    <lineage>
        <taxon>Bacteria</taxon>
        <taxon>Bacillati</taxon>
        <taxon>Actinomycetota</taxon>
        <taxon>Actinomycetes</taxon>
        <taxon>Micrococcales</taxon>
        <taxon>Cellulomonadaceae</taxon>
        <taxon>Cellulomonas</taxon>
    </lineage>
</organism>
<proteinExistence type="predicted"/>
<reference evidence="1" key="1">
    <citation type="submission" date="2021-01" db="EMBL/GenBank/DDBJ databases">
        <title>Whole genome shotgun sequence of Cellulomonas chitinilytica NBRC 110799.</title>
        <authorList>
            <person name="Komaki H."/>
            <person name="Tamura T."/>
        </authorList>
    </citation>
    <scope>NUCLEOTIDE SEQUENCE</scope>
    <source>
        <strain evidence="1">NBRC 110799</strain>
    </source>
</reference>
<accession>A0A919TZ20</accession>
<sequence>MLVALRRRLGSADPERGSALIAALAVALIGIALASVVVANTVYSANESGADRARTSEVHSAEGAVDAVFAELEAGTPCAWPASGTFASGTAPTTTTVKATVAYFDAAGTALPCAAGVVTGTPAQAVVTATSTAGGAAAQGGGTKRSVQTKVNLKPTAIQGRGAAIFAANQIMTTNSFTLETSLPDTAVDVWVDTGDVDCNSNVKIDGNLIVVNGTTAISGGCRVTQNLWSKKKLTVNTAQSAGLTTVGQDTYVSADATVAGGSKYGRDLIVAGALTTWGAGPSVAGVKKSGVGASAIPQYVPVGLPEVNYKPSDWAGFANTGDRAQAYKDWVTANAVTNNAPTWSEAYKPTGNKCDLAGESYGLNGPLLGPTVPTVFDTRFCAQTKFQGSLNIKLRADLVIFANDFYATGNFQITSADGNQHQVWVIVPDPDTTPNGVAECGKIVGANKSGNIKFDSGSIAIAPITFFGYTPCTLETNNTMTFYGQLYGGNVVLRNSMTMRYVPIGIPGVNLPSTNPTASSGFRVDVVYKREVRNP</sequence>
<comment type="caution">
    <text evidence="1">The sequence shown here is derived from an EMBL/GenBank/DDBJ whole genome shotgun (WGS) entry which is preliminary data.</text>
</comment>
<dbReference type="EMBL" id="BONK01000003">
    <property type="protein sequence ID" value="GIG20378.1"/>
    <property type="molecule type" value="Genomic_DNA"/>
</dbReference>
<evidence type="ECO:0000313" key="1">
    <source>
        <dbReference type="EMBL" id="GIG20378.1"/>
    </source>
</evidence>
<dbReference type="Proteomes" id="UP000632740">
    <property type="component" value="Unassembled WGS sequence"/>
</dbReference>
<gene>
    <name evidence="1" type="ORF">Cch01nite_11020</name>
</gene>
<name>A0A919TZ20_9CELL</name>
<dbReference type="AlphaFoldDB" id="A0A919TZ20"/>
<protein>
    <submittedName>
        <fullName evidence="1">Uncharacterized protein</fullName>
    </submittedName>
</protein>
<evidence type="ECO:0000313" key="2">
    <source>
        <dbReference type="Proteomes" id="UP000632740"/>
    </source>
</evidence>
<dbReference type="RefSeq" id="WP_203749683.1">
    <property type="nucleotide sequence ID" value="NZ_BONK01000003.1"/>
</dbReference>